<evidence type="ECO:0000313" key="2">
    <source>
        <dbReference type="Proteomes" id="UP000053599"/>
    </source>
</evidence>
<dbReference type="HOGENOM" id="CLU_857974_0_0_1"/>
<reference evidence="1 2" key="1">
    <citation type="submission" date="2015-01" db="EMBL/GenBank/DDBJ databases">
        <title>The Genome Sequence of Exophiala sideris CBS121828.</title>
        <authorList>
            <consortium name="The Broad Institute Genomics Platform"/>
            <person name="Cuomo C."/>
            <person name="de Hoog S."/>
            <person name="Gorbushina A."/>
            <person name="Stielow B."/>
            <person name="Teixiera M."/>
            <person name="Abouelleil A."/>
            <person name="Chapman S.B."/>
            <person name="Priest M."/>
            <person name="Young S.K."/>
            <person name="Wortman J."/>
            <person name="Nusbaum C."/>
            <person name="Birren B."/>
        </authorList>
    </citation>
    <scope>NUCLEOTIDE SEQUENCE [LARGE SCALE GENOMIC DNA]</scope>
    <source>
        <strain evidence="1 2">CBS 121828</strain>
    </source>
</reference>
<sequence length="324" mass="35958">MADEPKSRSNSVSSSSTQSTVADTIQWQAERATKDLLQLTALLKDYKGELETIIQCHPTLTDKQKKANSKVLDSVSHALVHNRFDLRQTFSVLTIATVGARYAAAKELIGAVEARLEAIEAQAVGKSALLAAVMQLQRTEARLTFKQATLQVPLEEAHRSLDVHDMVSSLLVGTQAGSGTAKKNEIKLRQVVVVSEESRCTICSEKAGHVPECEIQGARSYSPVLCPHCKKPMHIACQCGRLRKGNNQCPDCQQIWDRETMVENLTVRINQLKTMEKNCELSNATKRFWGANTPSAKKRAKDQVVKDECEEESNEKRLKVDNEE</sequence>
<dbReference type="AlphaFoldDB" id="A0A0D1YTI2"/>
<protein>
    <submittedName>
        <fullName evidence="1">Uncharacterized protein</fullName>
    </submittedName>
</protein>
<dbReference type="Gene3D" id="3.30.40.10">
    <property type="entry name" value="Zinc/RING finger domain, C3HC4 (zinc finger)"/>
    <property type="match status" value="1"/>
</dbReference>
<dbReference type="InterPro" id="IPR013083">
    <property type="entry name" value="Znf_RING/FYVE/PHD"/>
</dbReference>
<dbReference type="Proteomes" id="UP000053599">
    <property type="component" value="Unassembled WGS sequence"/>
</dbReference>
<accession>A0A0D1YTI2</accession>
<dbReference type="OrthoDB" id="10487641at2759"/>
<dbReference type="EMBL" id="KN846951">
    <property type="protein sequence ID" value="KIV85922.1"/>
    <property type="molecule type" value="Genomic_DNA"/>
</dbReference>
<name>A0A0D1YTI2_9EURO</name>
<organism evidence="1 2">
    <name type="scientific">Exophiala sideris</name>
    <dbReference type="NCBI Taxonomy" id="1016849"/>
    <lineage>
        <taxon>Eukaryota</taxon>
        <taxon>Fungi</taxon>
        <taxon>Dikarya</taxon>
        <taxon>Ascomycota</taxon>
        <taxon>Pezizomycotina</taxon>
        <taxon>Eurotiomycetes</taxon>
        <taxon>Chaetothyriomycetidae</taxon>
        <taxon>Chaetothyriales</taxon>
        <taxon>Herpotrichiellaceae</taxon>
        <taxon>Exophiala</taxon>
    </lineage>
</organism>
<evidence type="ECO:0000313" key="1">
    <source>
        <dbReference type="EMBL" id="KIV85922.1"/>
    </source>
</evidence>
<gene>
    <name evidence="1" type="ORF">PV11_01573</name>
</gene>
<proteinExistence type="predicted"/>